<evidence type="ECO:0000313" key="11">
    <source>
        <dbReference type="Proteomes" id="UP000603453"/>
    </source>
</evidence>
<dbReference type="OrthoDB" id="10264956at2759"/>
<keyword evidence="6" id="KW-0863">Zinc-finger</keyword>
<dbReference type="EC" id="2.3.2.31" evidence="2"/>
<dbReference type="InterPro" id="IPR031127">
    <property type="entry name" value="E3_UB_ligase_RBR"/>
</dbReference>
<comment type="catalytic activity">
    <reaction evidence="1">
        <text>[E2 ubiquitin-conjugating enzyme]-S-ubiquitinyl-L-cysteine + [acceptor protein]-L-lysine = [E2 ubiquitin-conjugating enzyme]-L-cysteine + [acceptor protein]-N(6)-ubiquitinyl-L-lysine.</text>
        <dbReference type="EC" id="2.3.2.31"/>
    </reaction>
</comment>
<dbReference type="CDD" id="cd20335">
    <property type="entry name" value="BRcat_RBR"/>
    <property type="match status" value="1"/>
</dbReference>
<evidence type="ECO:0000256" key="2">
    <source>
        <dbReference type="ARBA" id="ARBA00012251"/>
    </source>
</evidence>
<evidence type="ECO:0000256" key="7">
    <source>
        <dbReference type="ARBA" id="ARBA00022786"/>
    </source>
</evidence>
<dbReference type="AlphaFoldDB" id="A0A8H7VA13"/>
<dbReference type="EMBL" id="JAEPRD010000029">
    <property type="protein sequence ID" value="KAG2206739.1"/>
    <property type="molecule type" value="Genomic_DNA"/>
</dbReference>
<dbReference type="GO" id="GO:0061630">
    <property type="term" value="F:ubiquitin protein ligase activity"/>
    <property type="evidence" value="ECO:0007669"/>
    <property type="project" value="UniProtKB-EC"/>
</dbReference>
<evidence type="ECO:0000313" key="10">
    <source>
        <dbReference type="EMBL" id="KAG2206739.1"/>
    </source>
</evidence>
<dbReference type="Pfam" id="PF01485">
    <property type="entry name" value="IBR"/>
    <property type="match status" value="1"/>
</dbReference>
<dbReference type="GO" id="GO:0008270">
    <property type="term" value="F:zinc ion binding"/>
    <property type="evidence" value="ECO:0007669"/>
    <property type="project" value="UniProtKB-KW"/>
</dbReference>
<keyword evidence="3" id="KW-0808">Transferase</keyword>
<reference evidence="10" key="1">
    <citation type="submission" date="2020-12" db="EMBL/GenBank/DDBJ databases">
        <title>Metabolic potential, ecology and presence of endohyphal bacteria is reflected in genomic diversity of Mucoromycotina.</title>
        <authorList>
            <person name="Muszewska A."/>
            <person name="Okrasinska A."/>
            <person name="Steczkiewicz K."/>
            <person name="Drgas O."/>
            <person name="Orlowska M."/>
            <person name="Perlinska-Lenart U."/>
            <person name="Aleksandrzak-Piekarczyk T."/>
            <person name="Szatraj K."/>
            <person name="Zielenkiewicz U."/>
            <person name="Pilsyk S."/>
            <person name="Malc E."/>
            <person name="Mieczkowski P."/>
            <person name="Kruszewska J.S."/>
            <person name="Biernat P."/>
            <person name="Pawlowska J."/>
        </authorList>
    </citation>
    <scope>NUCLEOTIDE SEQUENCE</scope>
    <source>
        <strain evidence="10">WA0000017839</strain>
    </source>
</reference>
<evidence type="ECO:0000256" key="5">
    <source>
        <dbReference type="ARBA" id="ARBA00022737"/>
    </source>
</evidence>
<dbReference type="InterPro" id="IPR002867">
    <property type="entry name" value="IBR_dom"/>
</dbReference>
<keyword evidence="11" id="KW-1185">Reference proteome</keyword>
<organism evidence="10 11">
    <name type="scientific">Mucor saturninus</name>
    <dbReference type="NCBI Taxonomy" id="64648"/>
    <lineage>
        <taxon>Eukaryota</taxon>
        <taxon>Fungi</taxon>
        <taxon>Fungi incertae sedis</taxon>
        <taxon>Mucoromycota</taxon>
        <taxon>Mucoromycotina</taxon>
        <taxon>Mucoromycetes</taxon>
        <taxon>Mucorales</taxon>
        <taxon>Mucorineae</taxon>
        <taxon>Mucoraceae</taxon>
        <taxon>Mucor</taxon>
    </lineage>
</organism>
<sequence length="226" mass="26335">MLQACPKGERHKNHTEHIAVKRWITIYKRQDWSDSKLLSLYKRIMQDVIVFEKSHIKERFAHQISLAYMDLCENPEIWKQVQFAHIALFPDMKCSNCKVSVCLHCGYDSHFNMECKESMSRIVGTLTDKDMMTTVEWKLQHSRQCPNCSIMINRDEGCNKVDCSYCGFCFCWACRSSWSEGCGFYRCSNTAENTDEQENSSQDKTELGVPNIKRIQARLVVSMDLD</sequence>
<evidence type="ECO:0000256" key="1">
    <source>
        <dbReference type="ARBA" id="ARBA00001798"/>
    </source>
</evidence>
<keyword evidence="8" id="KW-0862">Zinc</keyword>
<dbReference type="PROSITE" id="PS51873">
    <property type="entry name" value="TRIAD"/>
    <property type="match status" value="1"/>
</dbReference>
<evidence type="ECO:0000256" key="3">
    <source>
        <dbReference type="ARBA" id="ARBA00022679"/>
    </source>
</evidence>
<keyword evidence="7" id="KW-0833">Ubl conjugation pathway</keyword>
<feature type="domain" description="RING-type" evidence="9">
    <location>
        <begin position="1"/>
        <end position="191"/>
    </location>
</feature>
<gene>
    <name evidence="10" type="ORF">INT47_003681</name>
</gene>
<evidence type="ECO:0000259" key="9">
    <source>
        <dbReference type="PROSITE" id="PS51873"/>
    </source>
</evidence>
<accession>A0A8H7VA13</accession>
<evidence type="ECO:0000256" key="4">
    <source>
        <dbReference type="ARBA" id="ARBA00022723"/>
    </source>
</evidence>
<dbReference type="Proteomes" id="UP000603453">
    <property type="component" value="Unassembled WGS sequence"/>
</dbReference>
<evidence type="ECO:0000256" key="8">
    <source>
        <dbReference type="ARBA" id="ARBA00022833"/>
    </source>
</evidence>
<comment type="caution">
    <text evidence="10">The sequence shown here is derived from an EMBL/GenBank/DDBJ whole genome shotgun (WGS) entry which is preliminary data.</text>
</comment>
<dbReference type="InterPro" id="IPR044066">
    <property type="entry name" value="TRIAD_supradom"/>
</dbReference>
<dbReference type="GO" id="GO:0016567">
    <property type="term" value="P:protein ubiquitination"/>
    <property type="evidence" value="ECO:0007669"/>
    <property type="project" value="InterPro"/>
</dbReference>
<dbReference type="PANTHER" id="PTHR11685">
    <property type="entry name" value="RBR FAMILY RING FINGER AND IBR DOMAIN-CONTAINING"/>
    <property type="match status" value="1"/>
</dbReference>
<keyword evidence="5" id="KW-0677">Repeat</keyword>
<keyword evidence="4" id="KW-0479">Metal-binding</keyword>
<evidence type="ECO:0000256" key="6">
    <source>
        <dbReference type="ARBA" id="ARBA00022771"/>
    </source>
</evidence>
<name>A0A8H7VA13_9FUNG</name>
<protein>
    <recommendedName>
        <fullName evidence="2">RBR-type E3 ubiquitin transferase</fullName>
        <ecNumber evidence="2">2.3.2.31</ecNumber>
    </recommendedName>
</protein>
<dbReference type="SUPFAM" id="SSF57850">
    <property type="entry name" value="RING/U-box"/>
    <property type="match status" value="1"/>
</dbReference>
<proteinExistence type="predicted"/>
<dbReference type="Gene3D" id="1.20.120.1750">
    <property type="match status" value="1"/>
</dbReference>